<feature type="signal peptide" evidence="1">
    <location>
        <begin position="1"/>
        <end position="17"/>
    </location>
</feature>
<evidence type="ECO:0000256" key="1">
    <source>
        <dbReference type="SAM" id="SignalP"/>
    </source>
</evidence>
<keyword evidence="1" id="KW-0732">Signal</keyword>
<evidence type="ECO:0000313" key="3">
    <source>
        <dbReference type="Proteomes" id="UP000013827"/>
    </source>
</evidence>
<dbReference type="InterPro" id="IPR038380">
    <property type="entry name" value="Ribosomal_bS21_sf"/>
</dbReference>
<evidence type="ECO:0008006" key="4">
    <source>
        <dbReference type="Google" id="ProtNLM"/>
    </source>
</evidence>
<dbReference type="EnsemblProtists" id="EOD16541">
    <property type="protein sequence ID" value="EOD16541"/>
    <property type="gene ID" value="EMIHUDRAFT_459150"/>
</dbReference>
<dbReference type="GeneID" id="17262690"/>
<accession>A0A0D3IZ56</accession>
<reference evidence="3" key="1">
    <citation type="journal article" date="2013" name="Nature">
        <title>Pan genome of the phytoplankton Emiliania underpins its global distribution.</title>
        <authorList>
            <person name="Read B.A."/>
            <person name="Kegel J."/>
            <person name="Klute M.J."/>
            <person name="Kuo A."/>
            <person name="Lefebvre S.C."/>
            <person name="Maumus F."/>
            <person name="Mayer C."/>
            <person name="Miller J."/>
            <person name="Monier A."/>
            <person name="Salamov A."/>
            <person name="Young J."/>
            <person name="Aguilar M."/>
            <person name="Claverie J.M."/>
            <person name="Frickenhaus S."/>
            <person name="Gonzalez K."/>
            <person name="Herman E.K."/>
            <person name="Lin Y.C."/>
            <person name="Napier J."/>
            <person name="Ogata H."/>
            <person name="Sarno A.F."/>
            <person name="Shmutz J."/>
            <person name="Schroeder D."/>
            <person name="de Vargas C."/>
            <person name="Verret F."/>
            <person name="von Dassow P."/>
            <person name="Valentin K."/>
            <person name="Van de Peer Y."/>
            <person name="Wheeler G."/>
            <person name="Dacks J.B."/>
            <person name="Delwiche C.F."/>
            <person name="Dyhrman S.T."/>
            <person name="Glockner G."/>
            <person name="John U."/>
            <person name="Richards T."/>
            <person name="Worden A.Z."/>
            <person name="Zhang X."/>
            <person name="Grigoriev I.V."/>
            <person name="Allen A.E."/>
            <person name="Bidle K."/>
            <person name="Borodovsky M."/>
            <person name="Bowler C."/>
            <person name="Brownlee C."/>
            <person name="Cock J.M."/>
            <person name="Elias M."/>
            <person name="Gladyshev V.N."/>
            <person name="Groth M."/>
            <person name="Guda C."/>
            <person name="Hadaegh A."/>
            <person name="Iglesias-Rodriguez M.D."/>
            <person name="Jenkins J."/>
            <person name="Jones B.M."/>
            <person name="Lawson T."/>
            <person name="Leese F."/>
            <person name="Lindquist E."/>
            <person name="Lobanov A."/>
            <person name="Lomsadze A."/>
            <person name="Malik S.B."/>
            <person name="Marsh M.E."/>
            <person name="Mackinder L."/>
            <person name="Mock T."/>
            <person name="Mueller-Roeber B."/>
            <person name="Pagarete A."/>
            <person name="Parker M."/>
            <person name="Probert I."/>
            <person name="Quesneville H."/>
            <person name="Raines C."/>
            <person name="Rensing S.A."/>
            <person name="Riano-Pachon D.M."/>
            <person name="Richier S."/>
            <person name="Rokitta S."/>
            <person name="Shiraiwa Y."/>
            <person name="Soanes D.M."/>
            <person name="van der Giezen M."/>
            <person name="Wahlund T.M."/>
            <person name="Williams B."/>
            <person name="Wilson W."/>
            <person name="Wolfe G."/>
            <person name="Wurch L.L."/>
        </authorList>
    </citation>
    <scope>NUCLEOTIDE SEQUENCE</scope>
</reference>
<dbReference type="KEGG" id="ehx:EMIHUDRAFT_459150"/>
<organism evidence="2 3">
    <name type="scientific">Emiliania huxleyi (strain CCMP1516)</name>
    <dbReference type="NCBI Taxonomy" id="280463"/>
    <lineage>
        <taxon>Eukaryota</taxon>
        <taxon>Haptista</taxon>
        <taxon>Haptophyta</taxon>
        <taxon>Prymnesiophyceae</taxon>
        <taxon>Isochrysidales</taxon>
        <taxon>Noelaerhabdaceae</taxon>
        <taxon>Emiliania</taxon>
    </lineage>
</organism>
<dbReference type="RefSeq" id="XP_005768970.1">
    <property type="nucleotide sequence ID" value="XM_005768913.1"/>
</dbReference>
<name>A0A0D3IZ56_EMIH1</name>
<keyword evidence="3" id="KW-1185">Reference proteome</keyword>
<dbReference type="PaxDb" id="2903-EOD16541"/>
<dbReference type="Gene3D" id="1.20.5.1150">
    <property type="entry name" value="Ribosomal protein S8"/>
    <property type="match status" value="1"/>
</dbReference>
<feature type="chain" id="PRO_5044291263" description="Cystatin domain-containing protein" evidence="1">
    <location>
        <begin position="18"/>
        <end position="114"/>
    </location>
</feature>
<protein>
    <recommendedName>
        <fullName evidence="4">Cystatin domain-containing protein</fullName>
    </recommendedName>
</protein>
<sequence>MAVRFFWALLLLGLASASALLAPVSRAVAPPRTAAPLMKEAVTRIEIEAFRPGDYAISGSQWRAGLTHKLHAIVRFKRATNQVGHLRILRNRKTFENNHDKKIRKKKEACAEYT</sequence>
<dbReference type="HOGENOM" id="CLU_2125775_0_0_1"/>
<proteinExistence type="predicted"/>
<dbReference type="AlphaFoldDB" id="A0A0D3IZ56"/>
<reference evidence="2" key="2">
    <citation type="submission" date="2024-10" db="UniProtKB">
        <authorList>
            <consortium name="EnsemblProtists"/>
        </authorList>
    </citation>
    <scope>IDENTIFICATION</scope>
</reference>
<evidence type="ECO:0000313" key="2">
    <source>
        <dbReference type="EnsemblProtists" id="EOD16541"/>
    </source>
</evidence>
<dbReference type="Proteomes" id="UP000013827">
    <property type="component" value="Unassembled WGS sequence"/>
</dbReference>